<dbReference type="EC" id="2.4.-.-" evidence="2"/>
<gene>
    <name evidence="2" type="ORF">QWZ15_01680</name>
</gene>
<keyword evidence="2" id="KW-0328">Glycosyltransferase</keyword>
<dbReference type="InterPro" id="IPR050194">
    <property type="entry name" value="Glycosyltransferase_grp1"/>
</dbReference>
<sequence length="401" mass="46414">MINKKKLVIFSYEYPYGHGEGFLHNEIQTLKEAFSEIIIVPSRRVWNRNLEHKHVRGLPSNVTLFKESFSFRYVSLGLFIRMLVIPFQTPFKYNLKNGFAVLKQSFKISTLIGFIRHHQLILSDTMYYSYWKNESATALAYLKYKKKIDCALTRAHGEDLYLEFRGLKPFDPFVSKTISKVYCISEDGQNYLLKKGYAKDKIKVSRLGVYPTGSCTLYSRQGLCILSVANIKPVKRVTLIAKAVLKLNMKVRWVHIGDGEEFDEVKKIVDTNTRDNVTIELLGNQPNEFVYDFYRDNQVDLFLNVSSSEGLPVSIMEAYSFSVPCMACNVGGNQEIIDPNGDFLLSPQINENELSLAITNFYNKKDLWTDFRKEAFHIWETEYNAIQNYRNFSKSLLVEKC</sequence>
<dbReference type="Pfam" id="PF00534">
    <property type="entry name" value="Glycos_transf_1"/>
    <property type="match status" value="1"/>
</dbReference>
<evidence type="ECO:0000313" key="2">
    <source>
        <dbReference type="EMBL" id="MDN3686525.1"/>
    </source>
</evidence>
<organism evidence="2 3">
    <name type="scientific">Cyclobacterium jeungdonense</name>
    <dbReference type="NCBI Taxonomy" id="708087"/>
    <lineage>
        <taxon>Bacteria</taxon>
        <taxon>Pseudomonadati</taxon>
        <taxon>Bacteroidota</taxon>
        <taxon>Cytophagia</taxon>
        <taxon>Cytophagales</taxon>
        <taxon>Cyclobacteriaceae</taxon>
        <taxon>Cyclobacterium</taxon>
    </lineage>
</organism>
<accession>A0ABT8C206</accession>
<keyword evidence="2" id="KW-0808">Transferase</keyword>
<dbReference type="InterPro" id="IPR001296">
    <property type="entry name" value="Glyco_trans_1"/>
</dbReference>
<dbReference type="PANTHER" id="PTHR45947:SF3">
    <property type="entry name" value="SULFOQUINOVOSYL TRANSFERASE SQD2"/>
    <property type="match status" value="1"/>
</dbReference>
<keyword evidence="3" id="KW-1185">Reference proteome</keyword>
<protein>
    <submittedName>
        <fullName evidence="2">Glycosyltransferase</fullName>
        <ecNumber evidence="2">2.4.-.-</ecNumber>
    </submittedName>
</protein>
<feature type="domain" description="Glycosyl transferase family 1" evidence="1">
    <location>
        <begin position="225"/>
        <end position="375"/>
    </location>
</feature>
<dbReference type="Gene3D" id="3.40.50.2000">
    <property type="entry name" value="Glycogen Phosphorylase B"/>
    <property type="match status" value="2"/>
</dbReference>
<evidence type="ECO:0000313" key="3">
    <source>
        <dbReference type="Proteomes" id="UP001236663"/>
    </source>
</evidence>
<dbReference type="Proteomes" id="UP001236663">
    <property type="component" value="Unassembled WGS sequence"/>
</dbReference>
<dbReference type="EMBL" id="JAUFQS010000003">
    <property type="protein sequence ID" value="MDN3686525.1"/>
    <property type="molecule type" value="Genomic_DNA"/>
</dbReference>
<comment type="caution">
    <text evidence="2">The sequence shown here is derived from an EMBL/GenBank/DDBJ whole genome shotgun (WGS) entry which is preliminary data.</text>
</comment>
<dbReference type="PANTHER" id="PTHR45947">
    <property type="entry name" value="SULFOQUINOVOSYL TRANSFERASE SQD2"/>
    <property type="match status" value="1"/>
</dbReference>
<name>A0ABT8C206_9BACT</name>
<dbReference type="SUPFAM" id="SSF53756">
    <property type="entry name" value="UDP-Glycosyltransferase/glycogen phosphorylase"/>
    <property type="match status" value="1"/>
</dbReference>
<proteinExistence type="predicted"/>
<reference evidence="3" key="1">
    <citation type="journal article" date="2019" name="Int. J. Syst. Evol. Microbiol.">
        <title>The Global Catalogue of Microorganisms (GCM) 10K type strain sequencing project: providing services to taxonomists for standard genome sequencing and annotation.</title>
        <authorList>
            <consortium name="The Broad Institute Genomics Platform"/>
            <consortium name="The Broad Institute Genome Sequencing Center for Infectious Disease"/>
            <person name="Wu L."/>
            <person name="Ma J."/>
        </authorList>
    </citation>
    <scope>NUCLEOTIDE SEQUENCE [LARGE SCALE GENOMIC DNA]</scope>
    <source>
        <strain evidence="3">CECT 7706</strain>
    </source>
</reference>
<dbReference type="GO" id="GO:0016757">
    <property type="term" value="F:glycosyltransferase activity"/>
    <property type="evidence" value="ECO:0007669"/>
    <property type="project" value="UniProtKB-KW"/>
</dbReference>
<evidence type="ECO:0000259" key="1">
    <source>
        <dbReference type="Pfam" id="PF00534"/>
    </source>
</evidence>
<dbReference type="RefSeq" id="WP_163384686.1">
    <property type="nucleotide sequence ID" value="NZ_JAUFQS010000003.1"/>
</dbReference>